<organism evidence="1 2">
    <name type="scientific">Microthlaspi erraticum</name>
    <dbReference type="NCBI Taxonomy" id="1685480"/>
    <lineage>
        <taxon>Eukaryota</taxon>
        <taxon>Viridiplantae</taxon>
        <taxon>Streptophyta</taxon>
        <taxon>Embryophyta</taxon>
        <taxon>Tracheophyta</taxon>
        <taxon>Spermatophyta</taxon>
        <taxon>Magnoliopsida</taxon>
        <taxon>eudicotyledons</taxon>
        <taxon>Gunneridae</taxon>
        <taxon>Pentapetalae</taxon>
        <taxon>rosids</taxon>
        <taxon>malvids</taxon>
        <taxon>Brassicales</taxon>
        <taxon>Brassicaceae</taxon>
        <taxon>Coluteocarpeae</taxon>
        <taxon>Microthlaspi</taxon>
    </lineage>
</organism>
<dbReference type="AlphaFoldDB" id="A0A6D2K8K1"/>
<proteinExistence type="predicted"/>
<evidence type="ECO:0000313" key="1">
    <source>
        <dbReference type="EMBL" id="CAA7049385.1"/>
    </source>
</evidence>
<reference evidence="1" key="1">
    <citation type="submission" date="2020-01" db="EMBL/GenBank/DDBJ databases">
        <authorList>
            <person name="Mishra B."/>
        </authorList>
    </citation>
    <scope>NUCLEOTIDE SEQUENCE [LARGE SCALE GENOMIC DNA]</scope>
</reference>
<keyword evidence="2" id="KW-1185">Reference proteome</keyword>
<comment type="caution">
    <text evidence="1">The sequence shown here is derived from an EMBL/GenBank/DDBJ whole genome shotgun (WGS) entry which is preliminary data.</text>
</comment>
<gene>
    <name evidence="1" type="ORF">MERR_LOCUS36620</name>
</gene>
<name>A0A6D2K8K1_9BRAS</name>
<evidence type="ECO:0000313" key="2">
    <source>
        <dbReference type="Proteomes" id="UP000467841"/>
    </source>
</evidence>
<dbReference type="Proteomes" id="UP000467841">
    <property type="component" value="Unassembled WGS sequence"/>
</dbReference>
<sequence>MKSLGRTRDIVPRLGRSIVRGTRDVARPRGLLPGSRGVAWRLWRGRPRAVSRVVMRDRPSGFGLWPRLQTDGHSFGRARNIVPRPAGLRGWALFLDRAVWTVFTLLV</sequence>
<protein>
    <submittedName>
        <fullName evidence="1">Uncharacterized protein</fullName>
    </submittedName>
</protein>
<dbReference type="EMBL" id="CACVBM020001415">
    <property type="protein sequence ID" value="CAA7049385.1"/>
    <property type="molecule type" value="Genomic_DNA"/>
</dbReference>
<accession>A0A6D2K8K1</accession>